<feature type="region of interest" description="Disordered" evidence="1">
    <location>
        <begin position="289"/>
        <end position="309"/>
    </location>
</feature>
<dbReference type="EMBL" id="CP093345">
    <property type="protein sequence ID" value="WOG93104.1"/>
    <property type="molecule type" value="Genomic_DNA"/>
</dbReference>
<dbReference type="Proteomes" id="UP000077755">
    <property type="component" value="Chromosome 3"/>
</dbReference>
<feature type="domain" description="DUF7699" evidence="3">
    <location>
        <begin position="125"/>
        <end position="209"/>
    </location>
</feature>
<feature type="compositionally biased region" description="Basic and acidic residues" evidence="1">
    <location>
        <begin position="289"/>
        <end position="300"/>
    </location>
</feature>
<organism evidence="4 5">
    <name type="scientific">Daucus carota subsp. sativus</name>
    <name type="common">Carrot</name>
    <dbReference type="NCBI Taxonomy" id="79200"/>
    <lineage>
        <taxon>Eukaryota</taxon>
        <taxon>Viridiplantae</taxon>
        <taxon>Streptophyta</taxon>
        <taxon>Embryophyta</taxon>
        <taxon>Tracheophyta</taxon>
        <taxon>Spermatophyta</taxon>
        <taxon>Magnoliopsida</taxon>
        <taxon>eudicotyledons</taxon>
        <taxon>Gunneridae</taxon>
        <taxon>Pentapetalae</taxon>
        <taxon>asterids</taxon>
        <taxon>campanulids</taxon>
        <taxon>Apiales</taxon>
        <taxon>Apiaceae</taxon>
        <taxon>Apioideae</taxon>
        <taxon>Scandiceae</taxon>
        <taxon>Daucinae</taxon>
        <taxon>Daucus</taxon>
        <taxon>Daucus sect. Daucus</taxon>
    </lineage>
</organism>
<feature type="domain" description="SAP" evidence="2">
    <location>
        <begin position="73"/>
        <end position="101"/>
    </location>
</feature>
<evidence type="ECO:0000256" key="1">
    <source>
        <dbReference type="SAM" id="MobiDB-lite"/>
    </source>
</evidence>
<dbReference type="InterPro" id="IPR056116">
    <property type="entry name" value="DUF7699"/>
</dbReference>
<dbReference type="AlphaFoldDB" id="A0AAF1ARU7"/>
<evidence type="ECO:0000259" key="3">
    <source>
        <dbReference type="Pfam" id="PF24766"/>
    </source>
</evidence>
<evidence type="ECO:0000313" key="4">
    <source>
        <dbReference type="EMBL" id="WOG93104.1"/>
    </source>
</evidence>
<dbReference type="Pfam" id="PF24766">
    <property type="entry name" value="DUF7699"/>
    <property type="match status" value="1"/>
</dbReference>
<sequence>MCDTRGKKRAFITISSDKDDDDCDKDVENVFVNIDDDDVDDEIFVENEVNDNNENVNIDVDLDDQLEELNLFECKTYLRKLKLRLSGTKAECINRIKEYWRIKDGNGEALYPRSSFDINCTGDVCKGDIVLFTQKVYQKFDKMRRSGNILGKRTIAGRITKESYGAAKQQHTFTVEVFWSKGIKKLAPLSPLLVKGRNLYKMRTYRRCWKNESERLVVLAEKHKRGAAAREVRARKKLKRSSTKASENCQKAFNYQLSQTSQSIDADKTRGVRQHQYTQLRNVMENDHHKNSLSIGRRESNQLNQSRKCEPVRRHQNFNHHNKVRDPIYQSYTTSSRDYYHTRTEYERQRAHLGYPFERTHTRLPHSRPYGDDHTFTVVEHQRNNNGTYPHYTDPNPNYDLGARSSSRLPDSMNTFRPSHPLPYRTYAYVHGRRGT</sequence>
<evidence type="ECO:0000259" key="2">
    <source>
        <dbReference type="Pfam" id="PF02037"/>
    </source>
</evidence>
<reference evidence="4" key="1">
    <citation type="journal article" date="2016" name="Nat. Genet.">
        <title>A high-quality carrot genome assembly provides new insights into carotenoid accumulation and asterid genome evolution.</title>
        <authorList>
            <person name="Iorizzo M."/>
            <person name="Ellison S."/>
            <person name="Senalik D."/>
            <person name="Zeng P."/>
            <person name="Satapoomin P."/>
            <person name="Huang J."/>
            <person name="Bowman M."/>
            <person name="Iovene M."/>
            <person name="Sanseverino W."/>
            <person name="Cavagnaro P."/>
            <person name="Yildiz M."/>
            <person name="Macko-Podgorni A."/>
            <person name="Moranska E."/>
            <person name="Grzebelus E."/>
            <person name="Grzebelus D."/>
            <person name="Ashrafi H."/>
            <person name="Zheng Z."/>
            <person name="Cheng S."/>
            <person name="Spooner D."/>
            <person name="Van Deynze A."/>
            <person name="Simon P."/>
        </authorList>
    </citation>
    <scope>NUCLEOTIDE SEQUENCE</scope>
    <source>
        <tissue evidence="4">Leaf</tissue>
    </source>
</reference>
<dbReference type="PANTHER" id="PTHR35323">
    <property type="entry name" value="SAP DOMAIN-CONTAINING PROTEIN"/>
    <property type="match status" value="1"/>
</dbReference>
<reference evidence="4" key="2">
    <citation type="submission" date="2022-03" db="EMBL/GenBank/DDBJ databases">
        <title>Draft title - Genomic analysis of global carrot germplasm unveils the trajectory of domestication and the origin of high carotenoid orange carrot.</title>
        <authorList>
            <person name="Iorizzo M."/>
            <person name="Ellison S."/>
            <person name="Senalik D."/>
            <person name="Macko-Podgorni A."/>
            <person name="Grzebelus D."/>
            <person name="Bostan H."/>
            <person name="Rolling W."/>
            <person name="Curaba J."/>
            <person name="Simon P."/>
        </authorList>
    </citation>
    <scope>NUCLEOTIDE SEQUENCE</scope>
    <source>
        <tissue evidence="4">Leaf</tissue>
    </source>
</reference>
<accession>A0AAF1ARU7</accession>
<evidence type="ECO:0008006" key="6">
    <source>
        <dbReference type="Google" id="ProtNLM"/>
    </source>
</evidence>
<dbReference type="InterPro" id="IPR003034">
    <property type="entry name" value="SAP_dom"/>
</dbReference>
<dbReference type="Pfam" id="PF02037">
    <property type="entry name" value="SAP"/>
    <property type="match status" value="1"/>
</dbReference>
<evidence type="ECO:0000313" key="5">
    <source>
        <dbReference type="Proteomes" id="UP000077755"/>
    </source>
</evidence>
<protein>
    <recommendedName>
        <fullName evidence="6">SAP domain-containing protein</fullName>
    </recommendedName>
</protein>
<name>A0AAF1ARU7_DAUCS</name>
<proteinExistence type="predicted"/>
<keyword evidence="5" id="KW-1185">Reference proteome</keyword>
<dbReference type="PANTHER" id="PTHR35323:SF2">
    <property type="entry name" value="SAP DOMAIN-CONTAINING PROTEIN"/>
    <property type="match status" value="1"/>
</dbReference>
<gene>
    <name evidence="4" type="ORF">DCAR_0312385</name>
</gene>